<reference evidence="1" key="1">
    <citation type="submission" date="2014-09" db="EMBL/GenBank/DDBJ databases">
        <authorList>
            <person name="Magalhaes I.L.F."/>
            <person name="Oliveira U."/>
            <person name="Santos F.R."/>
            <person name="Vidigal T.H.D.A."/>
            <person name="Brescovit A.D."/>
            <person name="Santos A.J."/>
        </authorList>
    </citation>
    <scope>NUCLEOTIDE SEQUENCE</scope>
    <source>
        <tissue evidence="1">Shoot tissue taken approximately 20 cm above the soil surface</tissue>
    </source>
</reference>
<evidence type="ECO:0000313" key="1">
    <source>
        <dbReference type="EMBL" id="JAE06238.1"/>
    </source>
</evidence>
<accession>A0A0A9FDA2</accession>
<proteinExistence type="predicted"/>
<protein>
    <submittedName>
        <fullName evidence="1">Uncharacterized protein</fullName>
    </submittedName>
</protein>
<dbReference type="AlphaFoldDB" id="A0A0A9FDA2"/>
<reference evidence="1" key="2">
    <citation type="journal article" date="2015" name="Data Brief">
        <title>Shoot transcriptome of the giant reed, Arundo donax.</title>
        <authorList>
            <person name="Barrero R.A."/>
            <person name="Guerrero F.D."/>
            <person name="Moolhuijzen P."/>
            <person name="Goolsby J.A."/>
            <person name="Tidwell J."/>
            <person name="Bellgard S.E."/>
            <person name="Bellgard M.I."/>
        </authorList>
    </citation>
    <scope>NUCLEOTIDE SEQUENCE</scope>
    <source>
        <tissue evidence="1">Shoot tissue taken approximately 20 cm above the soil surface</tissue>
    </source>
</reference>
<sequence>MRRRLGRRRRPLSRDSCLFFFLL</sequence>
<organism evidence="1">
    <name type="scientific">Arundo donax</name>
    <name type="common">Giant reed</name>
    <name type="synonym">Donax arundinaceus</name>
    <dbReference type="NCBI Taxonomy" id="35708"/>
    <lineage>
        <taxon>Eukaryota</taxon>
        <taxon>Viridiplantae</taxon>
        <taxon>Streptophyta</taxon>
        <taxon>Embryophyta</taxon>
        <taxon>Tracheophyta</taxon>
        <taxon>Spermatophyta</taxon>
        <taxon>Magnoliopsida</taxon>
        <taxon>Liliopsida</taxon>
        <taxon>Poales</taxon>
        <taxon>Poaceae</taxon>
        <taxon>PACMAD clade</taxon>
        <taxon>Arundinoideae</taxon>
        <taxon>Arundineae</taxon>
        <taxon>Arundo</taxon>
    </lineage>
</organism>
<dbReference type="EMBL" id="GBRH01191658">
    <property type="protein sequence ID" value="JAE06238.1"/>
    <property type="molecule type" value="Transcribed_RNA"/>
</dbReference>
<name>A0A0A9FDA2_ARUDO</name>